<dbReference type="GO" id="GO:0003677">
    <property type="term" value="F:DNA binding"/>
    <property type="evidence" value="ECO:0007669"/>
    <property type="project" value="UniProtKB-KW"/>
</dbReference>
<dbReference type="Pfam" id="PF08281">
    <property type="entry name" value="Sigma70_r4_2"/>
    <property type="match status" value="1"/>
</dbReference>
<dbReference type="InterPro" id="IPR039425">
    <property type="entry name" value="RNA_pol_sigma-70-like"/>
</dbReference>
<evidence type="ECO:0000256" key="3">
    <source>
        <dbReference type="ARBA" id="ARBA00023082"/>
    </source>
</evidence>
<dbReference type="NCBIfam" id="TIGR02937">
    <property type="entry name" value="sigma70-ECF"/>
    <property type="match status" value="1"/>
</dbReference>
<feature type="domain" description="RNA polymerase sigma factor 70 region 4 type 2" evidence="7">
    <location>
        <begin position="134"/>
        <end position="171"/>
    </location>
</feature>
<evidence type="ECO:0000256" key="1">
    <source>
        <dbReference type="ARBA" id="ARBA00010641"/>
    </source>
</evidence>
<comment type="similarity">
    <text evidence="1">Belongs to the sigma-70 factor family. ECF subfamily.</text>
</comment>
<protein>
    <submittedName>
        <fullName evidence="8">RNA polymerase sigma-70 factor, ECF subfamily</fullName>
    </submittedName>
</protein>
<name>K6YCS6_9ALTE</name>
<proteinExistence type="inferred from homology"/>
<dbReference type="InterPro" id="IPR013249">
    <property type="entry name" value="RNA_pol_sigma70_r4_t2"/>
</dbReference>
<dbReference type="SUPFAM" id="SSF88659">
    <property type="entry name" value="Sigma3 and sigma4 domains of RNA polymerase sigma factors"/>
    <property type="match status" value="1"/>
</dbReference>
<evidence type="ECO:0000313" key="9">
    <source>
        <dbReference type="Proteomes" id="UP000006334"/>
    </source>
</evidence>
<dbReference type="Gene3D" id="1.10.10.10">
    <property type="entry name" value="Winged helix-like DNA-binding domain superfamily/Winged helix DNA-binding domain"/>
    <property type="match status" value="1"/>
</dbReference>
<sequence length="181" mass="21022">MKRNSESILTEWLVINSQLGDAKALEQLLHLWYPKLSRYALKLIGEDNLAKDATQDALLDLCKGIHKIDDPAAFPKWVYRIIQHKCADAIKQLQKERTKTQVLEVMHQTELSHQKEMTDEAELDLSCLDSNAYQLVYLHYYEEFSFAEISHIVELPVGTLKSRLFTIRQKLKLTNKGQDHE</sequence>
<accession>K6YCS6</accession>
<dbReference type="InterPro" id="IPR013325">
    <property type="entry name" value="RNA_pol_sigma_r2"/>
</dbReference>
<dbReference type="SUPFAM" id="SSF88946">
    <property type="entry name" value="Sigma2 domain of RNA polymerase sigma factors"/>
    <property type="match status" value="1"/>
</dbReference>
<dbReference type="eggNOG" id="COG1595">
    <property type="taxonomic scope" value="Bacteria"/>
</dbReference>
<dbReference type="RefSeq" id="WP_008845800.1">
    <property type="nucleotide sequence ID" value="NZ_BAEN01000065.1"/>
</dbReference>
<keyword evidence="9" id="KW-1185">Reference proteome</keyword>
<dbReference type="STRING" id="1127673.GLIP_3383"/>
<keyword evidence="2" id="KW-0805">Transcription regulation</keyword>
<evidence type="ECO:0000256" key="5">
    <source>
        <dbReference type="ARBA" id="ARBA00023163"/>
    </source>
</evidence>
<dbReference type="PANTHER" id="PTHR43133">
    <property type="entry name" value="RNA POLYMERASE ECF-TYPE SIGMA FACTO"/>
    <property type="match status" value="1"/>
</dbReference>
<feature type="domain" description="RNA polymerase sigma-70 region 2" evidence="6">
    <location>
        <begin position="31"/>
        <end position="95"/>
    </location>
</feature>
<dbReference type="GO" id="GO:0006352">
    <property type="term" value="P:DNA-templated transcription initiation"/>
    <property type="evidence" value="ECO:0007669"/>
    <property type="project" value="InterPro"/>
</dbReference>
<dbReference type="Gene3D" id="1.10.1740.10">
    <property type="match status" value="1"/>
</dbReference>
<gene>
    <name evidence="8" type="primary">rpoE</name>
    <name evidence="8" type="ORF">GLIP_3383</name>
</gene>
<dbReference type="AlphaFoldDB" id="K6YCS6"/>
<keyword evidence="3" id="KW-0731">Sigma factor</keyword>
<evidence type="ECO:0000259" key="7">
    <source>
        <dbReference type="Pfam" id="PF08281"/>
    </source>
</evidence>
<dbReference type="Pfam" id="PF04542">
    <property type="entry name" value="Sigma70_r2"/>
    <property type="match status" value="1"/>
</dbReference>
<keyword evidence="4" id="KW-0238">DNA-binding</keyword>
<evidence type="ECO:0000256" key="4">
    <source>
        <dbReference type="ARBA" id="ARBA00023125"/>
    </source>
</evidence>
<dbReference type="Proteomes" id="UP000006334">
    <property type="component" value="Unassembled WGS sequence"/>
</dbReference>
<dbReference type="InterPro" id="IPR036388">
    <property type="entry name" value="WH-like_DNA-bd_sf"/>
</dbReference>
<keyword evidence="5" id="KW-0804">Transcription</keyword>
<evidence type="ECO:0000259" key="6">
    <source>
        <dbReference type="Pfam" id="PF04542"/>
    </source>
</evidence>
<dbReference type="OrthoDB" id="9797134at2"/>
<reference evidence="8 9" key="1">
    <citation type="journal article" date="2017" name="Antonie Van Leeuwenhoek">
        <title>Rhizobium rhizosphaerae sp. nov., a novel species isolated from rice rhizosphere.</title>
        <authorList>
            <person name="Zhao J.J."/>
            <person name="Zhang J."/>
            <person name="Zhang R.J."/>
            <person name="Zhang C.W."/>
            <person name="Yin H.Q."/>
            <person name="Zhang X.X."/>
        </authorList>
    </citation>
    <scope>NUCLEOTIDE SEQUENCE [LARGE SCALE GENOMIC DNA]</scope>
    <source>
        <strain evidence="8 9">E3</strain>
    </source>
</reference>
<dbReference type="PANTHER" id="PTHR43133:SF8">
    <property type="entry name" value="RNA POLYMERASE SIGMA FACTOR HI_1459-RELATED"/>
    <property type="match status" value="1"/>
</dbReference>
<dbReference type="EMBL" id="BAEN01000065">
    <property type="protein sequence ID" value="GAC15997.1"/>
    <property type="molecule type" value="Genomic_DNA"/>
</dbReference>
<evidence type="ECO:0000256" key="2">
    <source>
        <dbReference type="ARBA" id="ARBA00023015"/>
    </source>
</evidence>
<organism evidence="8 9">
    <name type="scientific">Aliiglaciecola lipolytica E3</name>
    <dbReference type="NCBI Taxonomy" id="1127673"/>
    <lineage>
        <taxon>Bacteria</taxon>
        <taxon>Pseudomonadati</taxon>
        <taxon>Pseudomonadota</taxon>
        <taxon>Gammaproteobacteria</taxon>
        <taxon>Alteromonadales</taxon>
        <taxon>Alteromonadaceae</taxon>
        <taxon>Aliiglaciecola</taxon>
    </lineage>
</organism>
<dbReference type="GO" id="GO:0016987">
    <property type="term" value="F:sigma factor activity"/>
    <property type="evidence" value="ECO:0007669"/>
    <property type="project" value="UniProtKB-KW"/>
</dbReference>
<comment type="caution">
    <text evidence="8">The sequence shown here is derived from an EMBL/GenBank/DDBJ whole genome shotgun (WGS) entry which is preliminary data.</text>
</comment>
<dbReference type="InterPro" id="IPR007627">
    <property type="entry name" value="RNA_pol_sigma70_r2"/>
</dbReference>
<evidence type="ECO:0000313" key="8">
    <source>
        <dbReference type="EMBL" id="GAC15997.1"/>
    </source>
</evidence>
<dbReference type="InterPro" id="IPR013324">
    <property type="entry name" value="RNA_pol_sigma_r3/r4-like"/>
</dbReference>
<dbReference type="CDD" id="cd06171">
    <property type="entry name" value="Sigma70_r4"/>
    <property type="match status" value="1"/>
</dbReference>
<dbReference type="InterPro" id="IPR014284">
    <property type="entry name" value="RNA_pol_sigma-70_dom"/>
</dbReference>